<comment type="caution">
    <text evidence="7">The sequence shown here is derived from an EMBL/GenBank/DDBJ whole genome shotgun (WGS) entry which is preliminary data.</text>
</comment>
<accession>A0AAN7P4Q9</accession>
<evidence type="ECO:0000313" key="8">
    <source>
        <dbReference type="Proteomes" id="UP001353858"/>
    </source>
</evidence>
<feature type="domain" description="THAP-type" evidence="6">
    <location>
        <begin position="1"/>
        <end position="80"/>
    </location>
</feature>
<dbReference type="GO" id="GO:0003677">
    <property type="term" value="F:DNA binding"/>
    <property type="evidence" value="ECO:0007669"/>
    <property type="project" value="UniProtKB-UniRule"/>
</dbReference>
<gene>
    <name evidence="7" type="ORF">RN001_013656</name>
</gene>
<evidence type="ECO:0000256" key="3">
    <source>
        <dbReference type="ARBA" id="ARBA00022833"/>
    </source>
</evidence>
<keyword evidence="8" id="KW-1185">Reference proteome</keyword>
<evidence type="ECO:0000256" key="4">
    <source>
        <dbReference type="ARBA" id="ARBA00023125"/>
    </source>
</evidence>
<keyword evidence="3" id="KW-0862">Zinc</keyword>
<proteinExistence type="predicted"/>
<evidence type="ECO:0000256" key="5">
    <source>
        <dbReference type="PROSITE-ProRule" id="PRU00309"/>
    </source>
</evidence>
<dbReference type="AlphaFoldDB" id="A0AAN7P4Q9"/>
<reference evidence="8" key="1">
    <citation type="submission" date="2023-01" db="EMBL/GenBank/DDBJ databases">
        <title>Key to firefly adult light organ development and bioluminescence: homeobox transcription factors regulate luciferase expression and transportation to peroxisome.</title>
        <authorList>
            <person name="Fu X."/>
        </authorList>
    </citation>
    <scope>NUCLEOTIDE SEQUENCE [LARGE SCALE GENOMIC DNA]</scope>
</reference>
<dbReference type="EMBL" id="JARPUR010000006">
    <property type="protein sequence ID" value="KAK4874296.1"/>
    <property type="molecule type" value="Genomic_DNA"/>
</dbReference>
<dbReference type="InterPro" id="IPR026521">
    <property type="entry name" value="THAP2"/>
</dbReference>
<evidence type="ECO:0000256" key="1">
    <source>
        <dbReference type="ARBA" id="ARBA00022723"/>
    </source>
</evidence>
<keyword evidence="2 5" id="KW-0863">Zinc-finger</keyword>
<dbReference type="SMART" id="SM00980">
    <property type="entry name" value="THAP"/>
    <property type="match status" value="1"/>
</dbReference>
<sequence>MVSCAACGCSKTPNNKSLGITHHRFPKDSGTRTAWTIFVNKPGWLPGMSFLCSQHFAENCFDRSSKMKVRLIQNACPTIAVSRLKYVKTFNAPCTKLVNDPTNNMLTGPSNVVKEVTYNEEPTPEC</sequence>
<dbReference type="Pfam" id="PF05485">
    <property type="entry name" value="THAP"/>
    <property type="match status" value="1"/>
</dbReference>
<dbReference type="Proteomes" id="UP001353858">
    <property type="component" value="Unassembled WGS sequence"/>
</dbReference>
<name>A0AAN7P4Q9_9COLE</name>
<keyword evidence="1" id="KW-0479">Metal-binding</keyword>
<dbReference type="PANTHER" id="PTHR47696">
    <property type="entry name" value="THAP DOMAIN-CONTAINING PROTEIN 2"/>
    <property type="match status" value="1"/>
</dbReference>
<dbReference type="SUPFAM" id="SSF57716">
    <property type="entry name" value="Glucocorticoid receptor-like (DNA-binding domain)"/>
    <property type="match status" value="1"/>
</dbReference>
<evidence type="ECO:0000256" key="2">
    <source>
        <dbReference type="ARBA" id="ARBA00022771"/>
    </source>
</evidence>
<organism evidence="7 8">
    <name type="scientific">Aquatica leii</name>
    <dbReference type="NCBI Taxonomy" id="1421715"/>
    <lineage>
        <taxon>Eukaryota</taxon>
        <taxon>Metazoa</taxon>
        <taxon>Ecdysozoa</taxon>
        <taxon>Arthropoda</taxon>
        <taxon>Hexapoda</taxon>
        <taxon>Insecta</taxon>
        <taxon>Pterygota</taxon>
        <taxon>Neoptera</taxon>
        <taxon>Endopterygota</taxon>
        <taxon>Coleoptera</taxon>
        <taxon>Polyphaga</taxon>
        <taxon>Elateriformia</taxon>
        <taxon>Elateroidea</taxon>
        <taxon>Lampyridae</taxon>
        <taxon>Luciolinae</taxon>
        <taxon>Aquatica</taxon>
    </lineage>
</organism>
<dbReference type="GO" id="GO:0008270">
    <property type="term" value="F:zinc ion binding"/>
    <property type="evidence" value="ECO:0007669"/>
    <property type="project" value="UniProtKB-KW"/>
</dbReference>
<dbReference type="PANTHER" id="PTHR47696:SF1">
    <property type="entry name" value="THAP DOMAIN-CONTAINING PROTEIN 2"/>
    <property type="match status" value="1"/>
</dbReference>
<protein>
    <recommendedName>
        <fullName evidence="6">THAP-type domain-containing protein</fullName>
    </recommendedName>
</protein>
<dbReference type="PROSITE" id="PS50950">
    <property type="entry name" value="ZF_THAP"/>
    <property type="match status" value="1"/>
</dbReference>
<dbReference type="InterPro" id="IPR006612">
    <property type="entry name" value="THAP_Znf"/>
</dbReference>
<evidence type="ECO:0000313" key="7">
    <source>
        <dbReference type="EMBL" id="KAK4874296.1"/>
    </source>
</evidence>
<evidence type="ECO:0000259" key="6">
    <source>
        <dbReference type="PROSITE" id="PS50950"/>
    </source>
</evidence>
<keyword evidence="4 5" id="KW-0238">DNA-binding</keyword>